<accession>A0A2R8CHR5</accession>
<sequence>MDDSGRRERHYGTALVEPQVTHHEVGALSLGHQAGALRALCCRNIECVRGIRPVIRDDQWGTHHLTTLTERVTSDPASLQLVHEFETAGRALSGRFEAHVSACGVEVALTLTVARTLTTCRSGLIVLLPLAGVVGYPVQITHGDGTQKASRFPELVSPGQPFFDIKELNYTVQHGPTVRLSFEGEVFEMEDQRNWSDASFKIYSRPLAWPTPYTIEVGQTVVQEVSIKIQEKNHDVH</sequence>
<evidence type="ECO:0000313" key="2">
    <source>
        <dbReference type="EMBL" id="SPJ32352.1"/>
    </source>
</evidence>
<organism evidence="2 3">
    <name type="scientific">Kushneria phyllosphaerae</name>
    <dbReference type="NCBI Taxonomy" id="2100822"/>
    <lineage>
        <taxon>Bacteria</taxon>
        <taxon>Pseudomonadati</taxon>
        <taxon>Pseudomonadota</taxon>
        <taxon>Gammaproteobacteria</taxon>
        <taxon>Oceanospirillales</taxon>
        <taxon>Halomonadaceae</taxon>
        <taxon>Kushneria</taxon>
    </lineage>
</organism>
<keyword evidence="3" id="KW-1185">Reference proteome</keyword>
<evidence type="ECO:0000313" key="3">
    <source>
        <dbReference type="Proteomes" id="UP000244934"/>
    </source>
</evidence>
<dbReference type="Pfam" id="PF25837">
    <property type="entry name" value="Apionate_lact_N"/>
    <property type="match status" value="1"/>
</dbReference>
<dbReference type="InterPro" id="IPR058788">
    <property type="entry name" value="ApnL_N"/>
</dbReference>
<reference evidence="3" key="1">
    <citation type="submission" date="2018-03" db="EMBL/GenBank/DDBJ databases">
        <authorList>
            <person name="Navarro De La Torre S."/>
        </authorList>
    </citation>
    <scope>NUCLEOTIDE SEQUENCE [LARGE SCALE GENOMIC DNA]</scope>
    <source>
        <strain evidence="3">EAod3</strain>
    </source>
</reference>
<dbReference type="EMBL" id="ONZI01000001">
    <property type="protein sequence ID" value="SPJ32352.1"/>
    <property type="molecule type" value="Genomic_DNA"/>
</dbReference>
<dbReference type="RefSeq" id="WP_108841234.1">
    <property type="nucleotide sequence ID" value="NZ_ONZI01000001.1"/>
</dbReference>
<protein>
    <recommendedName>
        <fullName evidence="1">D-apionate lactonase N-terminal domain-containing protein</fullName>
    </recommendedName>
</protein>
<dbReference type="Proteomes" id="UP000244934">
    <property type="component" value="Unassembled WGS sequence"/>
</dbReference>
<evidence type="ECO:0000259" key="1">
    <source>
        <dbReference type="Pfam" id="PF25837"/>
    </source>
</evidence>
<dbReference type="AlphaFoldDB" id="A0A2R8CHR5"/>
<feature type="domain" description="D-apionate lactonase N-terminal" evidence="1">
    <location>
        <begin position="10"/>
        <end position="231"/>
    </location>
</feature>
<proteinExistence type="predicted"/>
<name>A0A2R8CHR5_9GAMM</name>
<dbReference type="OrthoDB" id="931854at2"/>
<gene>
    <name evidence="2" type="ORF">KSP9073_00352</name>
</gene>